<sequence>METTNVQKATKNIMVSFGTQVVLLVFKFIVQTLFIHKLGELYLGVNGLMTNLFTVFSFAELGLGTAISYNLYRPIADNDRPKIAAYMRFYKRAYEVIGLFVAVLGIGFMPFLHSVIKGDYVDGLYIIYALFLMNTISSYIFTYKRTLLTAYQEEYKNQLNLFWFTVVQMSLQSVVLFLYQNFILYLVIQVVCTFLSNFVISRVVDKEHPYLKEHIDERISKVEFGVIRRNVLELLGAKVGAVVLTSTDNIIISTFIGLAAVGQYANYLLITASITFVTNKTISSIIASIGNMSIKNSKDDNIKTFYQAYFLNYMASIIVSSCLMNLMTPFIRAWAGEAYVMGFWVLLFTVLNYLIGQMRQTISAFMFAYGALQFQGLKSIIEALINLTLSILLVTQTNLGVAGILMGTLITNVLINSWFEAYQMFRQGFKESVKKFLFYNWGHLLLATGIVLLVYKLTSYIALTNPWLDLLATVVFTLILDVFFISLIHGRNQYFKSVKQLLIQRIFRKK</sequence>
<name>A0A0D6DZG3_9LACT</name>
<dbReference type="RefSeq" id="WP_047916366.1">
    <property type="nucleotide sequence ID" value="NZ_LN774769.1"/>
</dbReference>
<evidence type="ECO:0000313" key="8">
    <source>
        <dbReference type="Proteomes" id="UP000033166"/>
    </source>
</evidence>
<dbReference type="HOGENOM" id="CLU_040274_1_0_9"/>
<accession>A0A0D6DZG3</accession>
<dbReference type="AlphaFoldDB" id="A0A0D6DZG3"/>
<evidence type="ECO:0000256" key="3">
    <source>
        <dbReference type="ARBA" id="ARBA00022692"/>
    </source>
</evidence>
<evidence type="ECO:0000256" key="2">
    <source>
        <dbReference type="ARBA" id="ARBA00022475"/>
    </source>
</evidence>
<evidence type="ECO:0000256" key="1">
    <source>
        <dbReference type="ARBA" id="ARBA00004651"/>
    </source>
</evidence>
<evidence type="ECO:0000256" key="4">
    <source>
        <dbReference type="ARBA" id="ARBA00022989"/>
    </source>
</evidence>
<dbReference type="KEGG" id="lpk:LACPI_2184"/>
<dbReference type="EMBL" id="LN774769">
    <property type="protein sequence ID" value="CEN29384.1"/>
    <property type="molecule type" value="Genomic_DNA"/>
</dbReference>
<evidence type="ECO:0000256" key="6">
    <source>
        <dbReference type="SAM" id="Phobius"/>
    </source>
</evidence>
<evidence type="ECO:0000256" key="5">
    <source>
        <dbReference type="ARBA" id="ARBA00023136"/>
    </source>
</evidence>
<protein>
    <submittedName>
        <fullName evidence="7">Polysaccharide biosynthesis exporter</fullName>
    </submittedName>
</protein>
<dbReference type="PANTHER" id="PTHR30250:SF26">
    <property type="entry name" value="PSMA PROTEIN"/>
    <property type="match status" value="1"/>
</dbReference>
<keyword evidence="3 6" id="KW-0812">Transmembrane</keyword>
<feature type="transmembrane region" description="Helical" evidence="6">
    <location>
        <begin position="387"/>
        <end position="415"/>
    </location>
</feature>
<feature type="transmembrane region" description="Helical" evidence="6">
    <location>
        <begin position="436"/>
        <end position="455"/>
    </location>
</feature>
<feature type="transmembrane region" description="Helical" evidence="6">
    <location>
        <begin position="362"/>
        <end position="381"/>
    </location>
</feature>
<dbReference type="STRING" id="1364.LP2241_50513"/>
<dbReference type="Proteomes" id="UP000033166">
    <property type="component" value="Chromosome I"/>
</dbReference>
<evidence type="ECO:0000313" key="7">
    <source>
        <dbReference type="EMBL" id="CEN29384.1"/>
    </source>
</evidence>
<feature type="transmembrane region" description="Helical" evidence="6">
    <location>
        <begin position="48"/>
        <end position="72"/>
    </location>
</feature>
<gene>
    <name evidence="7" type="ORF">LACPI_2184</name>
</gene>
<feature type="transmembrane region" description="Helical" evidence="6">
    <location>
        <begin position="338"/>
        <end position="355"/>
    </location>
</feature>
<comment type="subcellular location">
    <subcellularLocation>
        <location evidence="1">Cell membrane</location>
        <topology evidence="1">Multi-pass membrane protein</topology>
    </subcellularLocation>
</comment>
<feature type="transmembrane region" description="Helical" evidence="6">
    <location>
        <begin position="161"/>
        <end position="179"/>
    </location>
</feature>
<feature type="transmembrane region" description="Helical" evidence="6">
    <location>
        <begin position="467"/>
        <end position="488"/>
    </location>
</feature>
<keyword evidence="5 6" id="KW-0472">Membrane</keyword>
<feature type="transmembrane region" description="Helical" evidence="6">
    <location>
        <begin position="310"/>
        <end position="332"/>
    </location>
</feature>
<reference evidence="8" key="1">
    <citation type="submission" date="2015-01" db="EMBL/GenBank/DDBJ databases">
        <authorList>
            <person name="Andreevskaya M."/>
        </authorList>
    </citation>
    <scope>NUCLEOTIDE SEQUENCE [LARGE SCALE GENOMIC DNA]</scope>
    <source>
        <strain evidence="8">MKFS47</strain>
    </source>
</reference>
<organism evidence="7 8">
    <name type="scientific">Pseudolactococcus piscium MKFS47</name>
    <dbReference type="NCBI Taxonomy" id="297352"/>
    <lineage>
        <taxon>Bacteria</taxon>
        <taxon>Bacillati</taxon>
        <taxon>Bacillota</taxon>
        <taxon>Bacilli</taxon>
        <taxon>Lactobacillales</taxon>
        <taxon>Streptococcaceae</taxon>
        <taxon>Pseudolactococcus</taxon>
    </lineage>
</organism>
<dbReference type="InterPro" id="IPR050833">
    <property type="entry name" value="Poly_Biosynth_Transport"/>
</dbReference>
<dbReference type="PANTHER" id="PTHR30250">
    <property type="entry name" value="PST FAMILY PREDICTED COLANIC ACID TRANSPORTER"/>
    <property type="match status" value="1"/>
</dbReference>
<dbReference type="GO" id="GO:0005886">
    <property type="term" value="C:plasma membrane"/>
    <property type="evidence" value="ECO:0007669"/>
    <property type="project" value="UniProtKB-SubCell"/>
</dbReference>
<feature type="transmembrane region" description="Helical" evidence="6">
    <location>
        <begin position="124"/>
        <end position="141"/>
    </location>
</feature>
<feature type="transmembrane region" description="Helical" evidence="6">
    <location>
        <begin position="267"/>
        <end position="289"/>
    </location>
</feature>
<feature type="transmembrane region" description="Helical" evidence="6">
    <location>
        <begin position="12"/>
        <end position="36"/>
    </location>
</feature>
<proteinExistence type="predicted"/>
<keyword evidence="2" id="KW-1003">Cell membrane</keyword>
<keyword evidence="4 6" id="KW-1133">Transmembrane helix</keyword>
<feature type="transmembrane region" description="Helical" evidence="6">
    <location>
        <begin position="185"/>
        <end position="204"/>
    </location>
</feature>
<feature type="transmembrane region" description="Helical" evidence="6">
    <location>
        <begin position="93"/>
        <end position="112"/>
    </location>
</feature>
<feature type="transmembrane region" description="Helical" evidence="6">
    <location>
        <begin position="239"/>
        <end position="261"/>
    </location>
</feature>